<dbReference type="Proteomes" id="UP000604825">
    <property type="component" value="Unassembled WGS sequence"/>
</dbReference>
<feature type="region of interest" description="Disordered" evidence="1">
    <location>
        <begin position="235"/>
        <end position="275"/>
    </location>
</feature>
<sequence>MAPSRSLPRSASKLADPPSPFSSNPAHHPVSVPNTPGLSSCSSFGRMLSPPTDTPTKQQQQQGGNKPKPTPAAAAAAYYASLWSPRRLMQRAARAFRRSRSRGRVRTVKDLADERASVLAASNKVSDAAALPPAGAEVASANGARGGVQDGPQQQQRHDDYHHEIVPEKIIREDAPPAPVVAEEKETASTDEGVESPKKGATPVPETIVAAAAVEDDVVADKFVTVVKEAIKKHEAEQDEKKEAMRRFQGSRVKTAMEARPESEQPRRREVARSNDVIEEARTKLLEKRQCSRVKALVGAFETVMDTKKDAAVAAGKPQHQYRKSA</sequence>
<comment type="caution">
    <text evidence="3">The sequence shown here is derived from an EMBL/GenBank/DDBJ whole genome shotgun (WGS) entry which is preliminary data.</text>
</comment>
<feature type="compositionally biased region" description="Basic and acidic residues" evidence="1">
    <location>
        <begin position="156"/>
        <end position="175"/>
    </location>
</feature>
<dbReference type="GO" id="GO:0005516">
    <property type="term" value="F:calmodulin binding"/>
    <property type="evidence" value="ECO:0007669"/>
    <property type="project" value="InterPro"/>
</dbReference>
<evidence type="ECO:0000259" key="2">
    <source>
        <dbReference type="Pfam" id="PF07839"/>
    </source>
</evidence>
<feature type="compositionally biased region" description="Low complexity" evidence="1">
    <location>
        <begin position="130"/>
        <end position="141"/>
    </location>
</feature>
<gene>
    <name evidence="3" type="ORF">NCGR_LOCUS35611</name>
</gene>
<feature type="domain" description="Calmodulin-binding" evidence="2">
    <location>
        <begin position="257"/>
        <end position="305"/>
    </location>
</feature>
<dbReference type="Pfam" id="PF07839">
    <property type="entry name" value="CaM_binding"/>
    <property type="match status" value="1"/>
</dbReference>
<dbReference type="EMBL" id="CAJGYO010000008">
    <property type="protein sequence ID" value="CAD6251877.1"/>
    <property type="molecule type" value="Genomic_DNA"/>
</dbReference>
<name>A0A811PYZ2_9POAL</name>
<dbReference type="InterPro" id="IPR012417">
    <property type="entry name" value="CaM-bd_dom_pln"/>
</dbReference>
<feature type="compositionally biased region" description="Low complexity" evidence="1">
    <location>
        <begin position="50"/>
        <end position="74"/>
    </location>
</feature>
<evidence type="ECO:0000313" key="3">
    <source>
        <dbReference type="EMBL" id="CAD6251877.1"/>
    </source>
</evidence>
<protein>
    <recommendedName>
        <fullName evidence="2">Calmodulin-binding domain-containing protein</fullName>
    </recommendedName>
</protein>
<dbReference type="AlphaFoldDB" id="A0A811PYZ2"/>
<organism evidence="3 4">
    <name type="scientific">Miscanthus lutarioriparius</name>
    <dbReference type="NCBI Taxonomy" id="422564"/>
    <lineage>
        <taxon>Eukaryota</taxon>
        <taxon>Viridiplantae</taxon>
        <taxon>Streptophyta</taxon>
        <taxon>Embryophyta</taxon>
        <taxon>Tracheophyta</taxon>
        <taxon>Spermatophyta</taxon>
        <taxon>Magnoliopsida</taxon>
        <taxon>Liliopsida</taxon>
        <taxon>Poales</taxon>
        <taxon>Poaceae</taxon>
        <taxon>PACMAD clade</taxon>
        <taxon>Panicoideae</taxon>
        <taxon>Andropogonodae</taxon>
        <taxon>Andropogoneae</taxon>
        <taxon>Saccharinae</taxon>
        <taxon>Miscanthus</taxon>
    </lineage>
</organism>
<evidence type="ECO:0000313" key="4">
    <source>
        <dbReference type="Proteomes" id="UP000604825"/>
    </source>
</evidence>
<feature type="compositionally biased region" description="Polar residues" evidence="1">
    <location>
        <begin position="32"/>
        <end position="43"/>
    </location>
</feature>
<dbReference type="PANTHER" id="PTHR33349:SF39">
    <property type="entry name" value="CALMODULIN-BINDING DOMAIN-CONTAINING PROTEIN"/>
    <property type="match status" value="1"/>
</dbReference>
<accession>A0A811PYZ2</accession>
<feature type="compositionally biased region" description="Basic and acidic residues" evidence="1">
    <location>
        <begin position="255"/>
        <end position="273"/>
    </location>
</feature>
<feature type="region of interest" description="Disordered" evidence="1">
    <location>
        <begin position="1"/>
        <end position="74"/>
    </location>
</feature>
<reference evidence="3" key="1">
    <citation type="submission" date="2020-10" db="EMBL/GenBank/DDBJ databases">
        <authorList>
            <person name="Han B."/>
            <person name="Lu T."/>
            <person name="Zhao Q."/>
            <person name="Huang X."/>
            <person name="Zhao Y."/>
        </authorList>
    </citation>
    <scope>NUCLEOTIDE SEQUENCE</scope>
</reference>
<keyword evidence="4" id="KW-1185">Reference proteome</keyword>
<feature type="compositionally biased region" description="Basic and acidic residues" evidence="1">
    <location>
        <begin position="235"/>
        <end position="246"/>
    </location>
</feature>
<dbReference type="OrthoDB" id="1939646at2759"/>
<feature type="region of interest" description="Disordered" evidence="1">
    <location>
        <begin position="130"/>
        <end position="202"/>
    </location>
</feature>
<proteinExistence type="predicted"/>
<evidence type="ECO:0000256" key="1">
    <source>
        <dbReference type="SAM" id="MobiDB-lite"/>
    </source>
</evidence>
<dbReference type="PANTHER" id="PTHR33349">
    <property type="entry name" value="EMB|CAB62594.1"/>
    <property type="match status" value="1"/>
</dbReference>